<dbReference type="InterPro" id="IPR000847">
    <property type="entry name" value="LysR_HTH_N"/>
</dbReference>
<dbReference type="Proteomes" id="UP000319671">
    <property type="component" value="Unassembled WGS sequence"/>
</dbReference>
<evidence type="ECO:0000259" key="1">
    <source>
        <dbReference type="PROSITE" id="PS50931"/>
    </source>
</evidence>
<dbReference type="SUPFAM" id="SSF46785">
    <property type="entry name" value="Winged helix' DNA-binding domain"/>
    <property type="match status" value="1"/>
</dbReference>
<keyword evidence="3" id="KW-1185">Reference proteome</keyword>
<proteinExistence type="predicted"/>
<evidence type="ECO:0000313" key="3">
    <source>
        <dbReference type="Proteomes" id="UP000319671"/>
    </source>
</evidence>
<dbReference type="PROSITE" id="PS50931">
    <property type="entry name" value="HTH_LYSR"/>
    <property type="match status" value="1"/>
</dbReference>
<protein>
    <submittedName>
        <fullName evidence="2">Regulatory helix-turn-helix LysR family protein</fullName>
    </submittedName>
</protein>
<accession>A0A561D5I5</accession>
<dbReference type="GO" id="GO:0003700">
    <property type="term" value="F:DNA-binding transcription factor activity"/>
    <property type="evidence" value="ECO:0007669"/>
    <property type="project" value="InterPro"/>
</dbReference>
<dbReference type="Pfam" id="PF00126">
    <property type="entry name" value="HTH_1"/>
    <property type="match status" value="1"/>
</dbReference>
<evidence type="ECO:0000313" key="2">
    <source>
        <dbReference type="EMBL" id="TWD98497.1"/>
    </source>
</evidence>
<dbReference type="RefSeq" id="WP_261380694.1">
    <property type="nucleotide sequence ID" value="NZ_VIVN01000009.1"/>
</dbReference>
<organism evidence="2 3">
    <name type="scientific">Neobacillus bataviensis</name>
    <dbReference type="NCBI Taxonomy" id="220685"/>
    <lineage>
        <taxon>Bacteria</taxon>
        <taxon>Bacillati</taxon>
        <taxon>Bacillota</taxon>
        <taxon>Bacilli</taxon>
        <taxon>Bacillales</taxon>
        <taxon>Bacillaceae</taxon>
        <taxon>Neobacillus</taxon>
    </lineage>
</organism>
<reference evidence="2 3" key="1">
    <citation type="submission" date="2019-06" db="EMBL/GenBank/DDBJ databases">
        <title>Sorghum-associated microbial communities from plants grown in Nebraska, USA.</title>
        <authorList>
            <person name="Schachtman D."/>
        </authorList>
    </citation>
    <scope>NUCLEOTIDE SEQUENCE [LARGE SCALE GENOMIC DNA]</scope>
    <source>
        <strain evidence="2 3">2482</strain>
    </source>
</reference>
<sequence length="54" mass="6237">MNTYYAFIKAIETCSFTEVAEELGYSQSAISQMVNSVEEELSKKLIYVIERELH</sequence>
<dbReference type="EMBL" id="VIVN01000009">
    <property type="protein sequence ID" value="TWD98497.1"/>
    <property type="molecule type" value="Genomic_DNA"/>
</dbReference>
<gene>
    <name evidence="2" type="ORF">FB550_1093</name>
</gene>
<dbReference type="InterPro" id="IPR036390">
    <property type="entry name" value="WH_DNA-bd_sf"/>
</dbReference>
<comment type="caution">
    <text evidence="2">The sequence shown here is derived from an EMBL/GenBank/DDBJ whole genome shotgun (WGS) entry which is preliminary data.</text>
</comment>
<feature type="domain" description="HTH lysR-type" evidence="1">
    <location>
        <begin position="1"/>
        <end position="54"/>
    </location>
</feature>
<dbReference type="Gene3D" id="1.10.10.10">
    <property type="entry name" value="Winged helix-like DNA-binding domain superfamily/Winged helix DNA-binding domain"/>
    <property type="match status" value="1"/>
</dbReference>
<dbReference type="InterPro" id="IPR036388">
    <property type="entry name" value="WH-like_DNA-bd_sf"/>
</dbReference>
<dbReference type="AlphaFoldDB" id="A0A561D5I5"/>
<name>A0A561D5I5_9BACI</name>